<gene>
    <name evidence="1" type="ORF">CYMTET_45501</name>
</gene>
<dbReference type="Proteomes" id="UP001190700">
    <property type="component" value="Unassembled WGS sequence"/>
</dbReference>
<dbReference type="AlphaFoldDB" id="A0AAE0BZE0"/>
<comment type="caution">
    <text evidence="1">The sequence shown here is derived from an EMBL/GenBank/DDBJ whole genome shotgun (WGS) entry which is preliminary data.</text>
</comment>
<proteinExistence type="predicted"/>
<keyword evidence="2" id="KW-1185">Reference proteome</keyword>
<evidence type="ECO:0000313" key="1">
    <source>
        <dbReference type="EMBL" id="KAK3244904.1"/>
    </source>
</evidence>
<organism evidence="1 2">
    <name type="scientific">Cymbomonas tetramitiformis</name>
    <dbReference type="NCBI Taxonomy" id="36881"/>
    <lineage>
        <taxon>Eukaryota</taxon>
        <taxon>Viridiplantae</taxon>
        <taxon>Chlorophyta</taxon>
        <taxon>Pyramimonadophyceae</taxon>
        <taxon>Pyramimonadales</taxon>
        <taxon>Pyramimonadaceae</taxon>
        <taxon>Cymbomonas</taxon>
    </lineage>
</organism>
<name>A0AAE0BZE0_9CHLO</name>
<dbReference type="EMBL" id="LGRX02031237">
    <property type="protein sequence ID" value="KAK3244904.1"/>
    <property type="molecule type" value="Genomic_DNA"/>
</dbReference>
<protein>
    <submittedName>
        <fullName evidence="1">Uncharacterized protein</fullName>
    </submittedName>
</protein>
<evidence type="ECO:0000313" key="2">
    <source>
        <dbReference type="Proteomes" id="UP001190700"/>
    </source>
</evidence>
<reference evidence="1 2" key="1">
    <citation type="journal article" date="2015" name="Genome Biol. Evol.">
        <title>Comparative Genomics of a Bacterivorous Green Alga Reveals Evolutionary Causalities and Consequences of Phago-Mixotrophic Mode of Nutrition.</title>
        <authorList>
            <person name="Burns J.A."/>
            <person name="Paasch A."/>
            <person name="Narechania A."/>
            <person name="Kim E."/>
        </authorList>
    </citation>
    <scope>NUCLEOTIDE SEQUENCE [LARGE SCALE GENOMIC DNA]</scope>
    <source>
        <strain evidence="1 2">PLY_AMNH</strain>
    </source>
</reference>
<accession>A0AAE0BZE0</accession>
<sequence length="215" mass="22413">MLRGQEANGECRWARSAEGTLQGDPLGLFLMVAMLHPIGAGGVAELMGACVEAHSVVRGGRGLAPVPKGARRDSIAGTPSCRWLGLGDGGCESSQRAGAGGGANTTVRARLLSLSRDGATWHLNALPEDGGFRLKPIAAVLSLYLQLGVMLPLGWGVSVMGAGQSACGGEVDEVGHHDLARNRGGMFTHRHDAVLLERRCKVVDLASVNKTHVHL</sequence>